<dbReference type="AlphaFoldDB" id="A0A482VSV6"/>
<evidence type="ECO:0000313" key="3">
    <source>
        <dbReference type="Proteomes" id="UP000292052"/>
    </source>
</evidence>
<reference evidence="2 3" key="1">
    <citation type="submission" date="2017-03" db="EMBL/GenBank/DDBJ databases">
        <title>Genome of the blue death feigning beetle - Asbolus verrucosus.</title>
        <authorList>
            <person name="Rider S.D."/>
        </authorList>
    </citation>
    <scope>NUCLEOTIDE SEQUENCE [LARGE SCALE GENOMIC DNA]</scope>
    <source>
        <strain evidence="2">Butters</strain>
        <tissue evidence="2">Head and leg muscle</tissue>
    </source>
</reference>
<feature type="domain" description="C2H2-type" evidence="1">
    <location>
        <begin position="8"/>
        <end position="29"/>
    </location>
</feature>
<evidence type="ECO:0000313" key="2">
    <source>
        <dbReference type="EMBL" id="RZC35955.1"/>
    </source>
</evidence>
<dbReference type="Proteomes" id="UP000292052">
    <property type="component" value="Unassembled WGS sequence"/>
</dbReference>
<dbReference type="PROSITE" id="PS00028">
    <property type="entry name" value="ZINC_FINGER_C2H2_1"/>
    <property type="match status" value="1"/>
</dbReference>
<name>A0A482VSV6_ASBVE</name>
<comment type="caution">
    <text evidence="2">The sequence shown here is derived from an EMBL/GenBank/DDBJ whole genome shotgun (WGS) entry which is preliminary data.</text>
</comment>
<dbReference type="InterPro" id="IPR013087">
    <property type="entry name" value="Znf_C2H2_type"/>
</dbReference>
<evidence type="ECO:0000259" key="1">
    <source>
        <dbReference type="PROSITE" id="PS00028"/>
    </source>
</evidence>
<sequence length="297" mass="33417">MSYFQNTCRLCPKTFCCKDCRAHHEEQFHNVNPECEICIYGRMTIKNASVLLLNHIKAAHWPLHCVTENNEPSPMITPFYKSNDPTTQQIHSAMSMAVTSTPLVHKEEYDVNQDKITPINSSEIKYQYKSSLKLTGSSNLSDSKKSDRRVTFCETPSVNEPFRKFKHLPLEHISIIDGDEVYKTVSTPGTFNEEKENIDNRLSLCTKADSNATMWESALTNFGSGALNNAELADNATNNFNLSLEINVFKSDASSELGDASLNKSTSLWSSMTNIMKSVMNNISFTAHSSFCKIKKK</sequence>
<dbReference type="OrthoDB" id="8122210at2759"/>
<protein>
    <recommendedName>
        <fullName evidence="1">C2H2-type domain-containing protein</fullName>
    </recommendedName>
</protein>
<keyword evidence="3" id="KW-1185">Reference proteome</keyword>
<dbReference type="STRING" id="1661398.A0A482VSV6"/>
<organism evidence="2 3">
    <name type="scientific">Asbolus verrucosus</name>
    <name type="common">Desert ironclad beetle</name>
    <dbReference type="NCBI Taxonomy" id="1661398"/>
    <lineage>
        <taxon>Eukaryota</taxon>
        <taxon>Metazoa</taxon>
        <taxon>Ecdysozoa</taxon>
        <taxon>Arthropoda</taxon>
        <taxon>Hexapoda</taxon>
        <taxon>Insecta</taxon>
        <taxon>Pterygota</taxon>
        <taxon>Neoptera</taxon>
        <taxon>Endopterygota</taxon>
        <taxon>Coleoptera</taxon>
        <taxon>Polyphaga</taxon>
        <taxon>Cucujiformia</taxon>
        <taxon>Tenebrionidae</taxon>
        <taxon>Pimeliinae</taxon>
        <taxon>Asbolus</taxon>
    </lineage>
</organism>
<proteinExistence type="predicted"/>
<accession>A0A482VSV6</accession>
<gene>
    <name evidence="2" type="ORF">BDFB_000773</name>
</gene>
<dbReference type="EMBL" id="QDEB01066655">
    <property type="protein sequence ID" value="RZC35955.1"/>
    <property type="molecule type" value="Genomic_DNA"/>
</dbReference>